<dbReference type="Proteomes" id="UP001269267">
    <property type="component" value="Unassembled WGS sequence"/>
</dbReference>
<evidence type="ECO:0000259" key="6">
    <source>
        <dbReference type="SMART" id="SM01217"/>
    </source>
</evidence>
<evidence type="ECO:0000313" key="7">
    <source>
        <dbReference type="EMBL" id="MDR5874307.1"/>
    </source>
</evidence>
<dbReference type="SUPFAM" id="SSF52279">
    <property type="entry name" value="Beta-D-glucan exohydrolase, C-terminal domain"/>
    <property type="match status" value="1"/>
</dbReference>
<evidence type="ECO:0000256" key="2">
    <source>
        <dbReference type="ARBA" id="ARBA00022801"/>
    </source>
</evidence>
<dbReference type="PROSITE" id="PS00775">
    <property type="entry name" value="GLYCOSYL_HYDROL_F3"/>
    <property type="match status" value="1"/>
</dbReference>
<dbReference type="SUPFAM" id="SSF51445">
    <property type="entry name" value="(Trans)glycosidases"/>
    <property type="match status" value="1"/>
</dbReference>
<dbReference type="PANTHER" id="PTHR42715">
    <property type="entry name" value="BETA-GLUCOSIDASE"/>
    <property type="match status" value="1"/>
</dbReference>
<dbReference type="InterPro" id="IPR002772">
    <property type="entry name" value="Glyco_hydro_3_C"/>
</dbReference>
<name>A0ABU1G9Y1_9GAMM</name>
<dbReference type="InterPro" id="IPR036881">
    <property type="entry name" value="Glyco_hydro_3_C_sf"/>
</dbReference>
<dbReference type="Gene3D" id="2.60.40.10">
    <property type="entry name" value="Immunoglobulins"/>
    <property type="match status" value="1"/>
</dbReference>
<evidence type="ECO:0000256" key="5">
    <source>
        <dbReference type="RuleBase" id="RU361161"/>
    </source>
</evidence>
<dbReference type="PANTHER" id="PTHR42715:SF10">
    <property type="entry name" value="BETA-GLUCOSIDASE"/>
    <property type="match status" value="1"/>
</dbReference>
<evidence type="ECO:0000256" key="1">
    <source>
        <dbReference type="ARBA" id="ARBA00005336"/>
    </source>
</evidence>
<comment type="similarity">
    <text evidence="1 5">Belongs to the glycosyl hydrolase 3 family.</text>
</comment>
<dbReference type="InterPro" id="IPR026891">
    <property type="entry name" value="Fn3-like"/>
</dbReference>
<dbReference type="EMBL" id="JARWAI010000003">
    <property type="protein sequence ID" value="MDR5874307.1"/>
    <property type="molecule type" value="Genomic_DNA"/>
</dbReference>
<keyword evidence="3" id="KW-0119">Carbohydrate metabolism</keyword>
<evidence type="ECO:0000256" key="4">
    <source>
        <dbReference type="ARBA" id="ARBA00023295"/>
    </source>
</evidence>
<dbReference type="Gene3D" id="3.20.20.300">
    <property type="entry name" value="Glycoside hydrolase, family 3, N-terminal domain"/>
    <property type="match status" value="1"/>
</dbReference>
<dbReference type="Pfam" id="PF00933">
    <property type="entry name" value="Glyco_hydro_3"/>
    <property type="match status" value="1"/>
</dbReference>
<dbReference type="InterPro" id="IPR036962">
    <property type="entry name" value="Glyco_hydro_3_N_sf"/>
</dbReference>
<dbReference type="InterPro" id="IPR001764">
    <property type="entry name" value="Glyco_hydro_3_N"/>
</dbReference>
<dbReference type="SMART" id="SM01217">
    <property type="entry name" value="Fn3_like"/>
    <property type="match status" value="1"/>
</dbReference>
<feature type="domain" description="Fibronectin type III-like" evidence="6">
    <location>
        <begin position="584"/>
        <end position="654"/>
    </location>
</feature>
<sequence>MRPINETLAAMTLEEKAALCSGQDFWTTRAIEHLDVPALMLSDGPHGLRKQPDGPGADHAGLLDSVPATCFPTAAGLASSWDTALLTTLGEALGDEAQSEGVDVVLGPGTNIKRSPLCGRNFEYFSEDPLLSSRLASAHIQGVQAKGVGASLKHFAANNQEHRRMSVDARIDERALREIYLASFEEAVKQAEPWTVMCAYNRVNGPYCSEHARLLSEILREEWGFDGVVVSDWGAVNERVAGLEAGLELEMPGSGDTRTREIVAAVEQGRLDEAVLDRAVERLLRLIQRTSTRRRPESRVDLDDHHQLARRIARESMVLLKNEGALPLAAGQRVAVIGEFAARPRFQGGGSSHVNPYRVDTPLDAMQARGEQVDYAQGVAIDRDDIDQALLDEAVKCAQNAEVAVLFLGLPERYESEGYDRQHLDMPANQHALIEAVHAVQPNIVVVLANGSPVTMPWLAKASAVLEAYLGGQAMGVAVTDLLFGDSSPCGKLAETFPQRLEDTPCHLDFPGTGDVVNYSEGIFVGYRYVEAKRMAPLFPFGHGLSYTTFEYQDLTLSSRAMSADETLEVQVAVTNTGRRAGKEIVQLYISDHSRTLPVAPKALRHFAKVYLVPGASTTLRFTLSRRDFAYFDVERNAWRVPSGQFVVRIGASSADIRLSQSLQVRGDAPTVPHLDRNTLVGDLEGFPALKQTLRDELASLASQSPLLTALAEEPADEAQGDEMIAAMLRYMPLRSLVAFTAGALDETRLDRLVARLRQRA</sequence>
<dbReference type="InterPro" id="IPR019800">
    <property type="entry name" value="Glyco_hydro_3_AS"/>
</dbReference>
<organism evidence="7 8">
    <name type="scientific">Vreelandella gomseomensis</name>
    <dbReference type="NCBI Taxonomy" id="370766"/>
    <lineage>
        <taxon>Bacteria</taxon>
        <taxon>Pseudomonadati</taxon>
        <taxon>Pseudomonadota</taxon>
        <taxon>Gammaproteobacteria</taxon>
        <taxon>Oceanospirillales</taxon>
        <taxon>Halomonadaceae</taxon>
        <taxon>Vreelandella</taxon>
    </lineage>
</organism>
<evidence type="ECO:0000256" key="3">
    <source>
        <dbReference type="ARBA" id="ARBA00023277"/>
    </source>
</evidence>
<keyword evidence="8" id="KW-1185">Reference proteome</keyword>
<dbReference type="PRINTS" id="PR00133">
    <property type="entry name" value="GLHYDRLASE3"/>
</dbReference>
<keyword evidence="2 5" id="KW-0378">Hydrolase</keyword>
<keyword evidence="4 5" id="KW-0326">Glycosidase</keyword>
<dbReference type="Pfam" id="PF14310">
    <property type="entry name" value="Fn3-like"/>
    <property type="match status" value="1"/>
</dbReference>
<comment type="caution">
    <text evidence="7">The sequence shown here is derived from an EMBL/GenBank/DDBJ whole genome shotgun (WGS) entry which is preliminary data.</text>
</comment>
<dbReference type="Gene3D" id="3.40.50.1700">
    <property type="entry name" value="Glycoside hydrolase family 3 C-terminal domain"/>
    <property type="match status" value="1"/>
</dbReference>
<dbReference type="RefSeq" id="WP_309767305.1">
    <property type="nucleotide sequence ID" value="NZ_JARWAI010000003.1"/>
</dbReference>
<reference evidence="7 8" key="1">
    <citation type="submission" date="2023-04" db="EMBL/GenBank/DDBJ databases">
        <title>A long-awaited taxogenomic arrangement of the family Halomonadaceae.</title>
        <authorList>
            <person name="De La Haba R."/>
            <person name="Chuvochina M."/>
            <person name="Wittouck S."/>
            <person name="Arahal D.R."/>
            <person name="Sanchez-Porro C."/>
            <person name="Hugenholtz P."/>
            <person name="Ventosa A."/>
        </authorList>
    </citation>
    <scope>NUCLEOTIDE SEQUENCE [LARGE SCALE GENOMIC DNA]</scope>
    <source>
        <strain evidence="7 8">DSM 18042</strain>
    </source>
</reference>
<evidence type="ECO:0000313" key="8">
    <source>
        <dbReference type="Proteomes" id="UP001269267"/>
    </source>
</evidence>
<dbReference type="InterPro" id="IPR050288">
    <property type="entry name" value="Cellulose_deg_GH3"/>
</dbReference>
<proteinExistence type="inferred from homology"/>
<protein>
    <submittedName>
        <fullName evidence="7">Glycoside hydrolase family 3 C-terminal domain-containing protein</fullName>
    </submittedName>
</protein>
<accession>A0ABU1G9Y1</accession>
<gene>
    <name evidence="7" type="ORF">QC815_05160</name>
</gene>
<dbReference type="Pfam" id="PF01915">
    <property type="entry name" value="Glyco_hydro_3_C"/>
    <property type="match status" value="1"/>
</dbReference>
<dbReference type="InterPro" id="IPR017853">
    <property type="entry name" value="GH"/>
</dbReference>
<dbReference type="GO" id="GO:0016787">
    <property type="term" value="F:hydrolase activity"/>
    <property type="evidence" value="ECO:0007669"/>
    <property type="project" value="UniProtKB-KW"/>
</dbReference>
<dbReference type="InterPro" id="IPR013783">
    <property type="entry name" value="Ig-like_fold"/>
</dbReference>